<reference evidence="2 3" key="1">
    <citation type="submission" date="2024-05" db="EMBL/GenBank/DDBJ databases">
        <title>A draft genome resource for the thread blight pathogen Marasmius tenuissimus strain MS-2.</title>
        <authorList>
            <person name="Yulfo-Soto G.E."/>
            <person name="Baruah I.K."/>
            <person name="Amoako-Attah I."/>
            <person name="Bukari Y."/>
            <person name="Meinhardt L.W."/>
            <person name="Bailey B.A."/>
            <person name="Cohen S.P."/>
        </authorList>
    </citation>
    <scope>NUCLEOTIDE SEQUENCE [LARGE SCALE GENOMIC DNA]</scope>
    <source>
        <strain evidence="2 3">MS-2</strain>
    </source>
</reference>
<accession>A0ABR2ZQQ8</accession>
<feature type="compositionally biased region" description="Acidic residues" evidence="1">
    <location>
        <begin position="501"/>
        <end position="512"/>
    </location>
</feature>
<feature type="compositionally biased region" description="Polar residues" evidence="1">
    <location>
        <begin position="1"/>
        <end position="20"/>
    </location>
</feature>
<feature type="region of interest" description="Disordered" evidence="1">
    <location>
        <begin position="1"/>
        <end position="26"/>
    </location>
</feature>
<evidence type="ECO:0000256" key="1">
    <source>
        <dbReference type="SAM" id="MobiDB-lite"/>
    </source>
</evidence>
<feature type="compositionally biased region" description="Polar residues" evidence="1">
    <location>
        <begin position="523"/>
        <end position="533"/>
    </location>
</feature>
<feature type="region of interest" description="Disordered" evidence="1">
    <location>
        <begin position="148"/>
        <end position="203"/>
    </location>
</feature>
<feature type="compositionally biased region" description="Basic and acidic residues" evidence="1">
    <location>
        <begin position="420"/>
        <end position="438"/>
    </location>
</feature>
<protein>
    <submittedName>
        <fullName evidence="2">Uncharacterized protein</fullName>
    </submittedName>
</protein>
<comment type="caution">
    <text evidence="2">The sequence shown here is derived from an EMBL/GenBank/DDBJ whole genome shotgun (WGS) entry which is preliminary data.</text>
</comment>
<proteinExistence type="predicted"/>
<evidence type="ECO:0000313" key="3">
    <source>
        <dbReference type="Proteomes" id="UP001437256"/>
    </source>
</evidence>
<sequence length="571" mass="64088">MGPAVQQHNHWSSDTPSSSEPVPCPRMGKAEKALKAKVSDTDVVKAVTRMLNEQDKERKRVADELGISETRLRNLIGVHESFRAEKKPSAYNAGVHWKADQLNAGRAVSDRAMLEDIHIAFKEDAEMMAALQTWKEWKEEKARRKAAKKAALKRDGSLDQQEVVDDGGDKGSDDEDEDNEDDEEELDDSGEIEAGERSTRGTEKQLVRAHLAEVRRWFEALEVSKAEKFIGNRGSTKSVKKEGNVGVSNLNRLCKNLYQKTGGLFWGFACQSTYNTALISGMFGVGPLDNYLMKKQGISAYEFISSVESFACEQALHGTKAMTVEKMKIYVRSKLERSLREATGNYDLAMKYKNYKALIVEPYKVQLAGWPDNIPFKSVSNLNNTDVRDLYGRVKSESLKWVKMRPQEYRRWKDDFETHLENGDTERPKRAEWSDKGGTHNTTKSKSKKRGREIDEQEPQSKSKPKKSRNGTTTQSKRNDGKQTASAKRKPTGKMHKSAETIDDSNEGEEVDLGSGEKGDGTGANNQGPGDQNLTDRDNGVGNIERPDEEDLDEESRREVEADPDTNNSPL</sequence>
<dbReference type="EMBL" id="JBBXMP010000086">
    <property type="protein sequence ID" value="KAL0063204.1"/>
    <property type="molecule type" value="Genomic_DNA"/>
</dbReference>
<dbReference type="Proteomes" id="UP001437256">
    <property type="component" value="Unassembled WGS sequence"/>
</dbReference>
<feature type="region of interest" description="Disordered" evidence="1">
    <location>
        <begin position="420"/>
        <end position="571"/>
    </location>
</feature>
<evidence type="ECO:0000313" key="2">
    <source>
        <dbReference type="EMBL" id="KAL0063204.1"/>
    </source>
</evidence>
<name>A0ABR2ZQQ8_9AGAR</name>
<feature type="compositionally biased region" description="Polar residues" evidence="1">
    <location>
        <begin position="470"/>
        <end position="486"/>
    </location>
</feature>
<feature type="compositionally biased region" description="Acidic residues" evidence="1">
    <location>
        <begin position="162"/>
        <end position="193"/>
    </location>
</feature>
<feature type="compositionally biased region" description="Basic and acidic residues" evidence="1">
    <location>
        <begin position="194"/>
        <end position="203"/>
    </location>
</feature>
<keyword evidence="3" id="KW-1185">Reference proteome</keyword>
<feature type="compositionally biased region" description="Basic residues" evidence="1">
    <location>
        <begin position="487"/>
        <end position="496"/>
    </location>
</feature>
<organism evidence="2 3">
    <name type="scientific">Marasmius tenuissimus</name>
    <dbReference type="NCBI Taxonomy" id="585030"/>
    <lineage>
        <taxon>Eukaryota</taxon>
        <taxon>Fungi</taxon>
        <taxon>Dikarya</taxon>
        <taxon>Basidiomycota</taxon>
        <taxon>Agaricomycotina</taxon>
        <taxon>Agaricomycetes</taxon>
        <taxon>Agaricomycetidae</taxon>
        <taxon>Agaricales</taxon>
        <taxon>Marasmiineae</taxon>
        <taxon>Marasmiaceae</taxon>
        <taxon>Marasmius</taxon>
    </lineage>
</organism>
<gene>
    <name evidence="2" type="ORF">AAF712_009902</name>
</gene>